<comment type="catalytic activity">
    <reaction evidence="21">
        <text>resolvin E1 + NAD(+) = 18-oxo-resolvin E1 + NADH + H(+)</text>
        <dbReference type="Rhea" id="RHEA:49244"/>
        <dbReference type="ChEBI" id="CHEBI:15378"/>
        <dbReference type="ChEBI" id="CHEBI:57540"/>
        <dbReference type="ChEBI" id="CHEBI:57945"/>
        <dbReference type="ChEBI" id="CHEBI:91000"/>
        <dbReference type="ChEBI" id="CHEBI:91001"/>
    </reaction>
    <physiologicalReaction direction="left-to-right" evidence="21">
        <dbReference type="Rhea" id="RHEA:49245"/>
    </physiologicalReaction>
</comment>
<evidence type="ECO:0000256" key="4">
    <source>
        <dbReference type="ARBA" id="ARBA00039060"/>
    </source>
</evidence>
<evidence type="ECO:0000256" key="16">
    <source>
        <dbReference type="ARBA" id="ARBA00048535"/>
    </source>
</evidence>
<evidence type="ECO:0000256" key="17">
    <source>
        <dbReference type="ARBA" id="ARBA00048611"/>
    </source>
</evidence>
<proteinExistence type="inferred from homology"/>
<keyword evidence="22" id="KW-0812">Transmembrane</keyword>
<dbReference type="Gene3D" id="3.40.50.720">
    <property type="entry name" value="NAD(P)-binding Rossmann-like Domain"/>
    <property type="match status" value="2"/>
</dbReference>
<comment type="catalytic activity">
    <reaction evidence="14">
        <text>resolvin D1 + NAD(+) = 17-oxoresolvin D1 + NADH + H(+)</text>
        <dbReference type="Rhea" id="RHEA:50128"/>
        <dbReference type="ChEBI" id="CHEBI:15378"/>
        <dbReference type="ChEBI" id="CHEBI:57540"/>
        <dbReference type="ChEBI" id="CHEBI:57945"/>
        <dbReference type="ChEBI" id="CHEBI:132079"/>
        <dbReference type="ChEBI" id="CHEBI:132081"/>
    </reaction>
    <physiologicalReaction direction="left-to-right" evidence="14">
        <dbReference type="Rhea" id="RHEA:50129"/>
    </physiologicalReaction>
</comment>
<dbReference type="PANTHER" id="PTHR44229">
    <property type="entry name" value="15-HYDROXYPROSTAGLANDIN DEHYDROGENASE [NAD(+)]"/>
    <property type="match status" value="1"/>
</dbReference>
<comment type="catalytic activity">
    <reaction evidence="9">
        <text>prostaglandin E1 + NAD(+) = 15-oxoprostaglandin E1 + NADH + H(+)</text>
        <dbReference type="Rhea" id="RHEA:16477"/>
        <dbReference type="ChEBI" id="CHEBI:15378"/>
        <dbReference type="ChEBI" id="CHEBI:57397"/>
        <dbReference type="ChEBI" id="CHEBI:57401"/>
        <dbReference type="ChEBI" id="CHEBI:57540"/>
        <dbReference type="ChEBI" id="CHEBI:57945"/>
    </reaction>
    <physiologicalReaction direction="left-to-right" evidence="9">
        <dbReference type="Rhea" id="RHEA:16478"/>
    </physiologicalReaction>
</comment>
<evidence type="ECO:0000256" key="9">
    <source>
        <dbReference type="ARBA" id="ARBA00047325"/>
    </source>
</evidence>
<keyword evidence="22" id="KW-0472">Membrane</keyword>
<comment type="catalytic activity">
    <reaction evidence="19">
        <text>resolvin D2 + NAD(+) = 16-oxoresolvin D2 + NADH + H(+)</text>
        <dbReference type="Rhea" id="RHEA:53588"/>
        <dbReference type="ChEBI" id="CHEBI:15378"/>
        <dbReference type="ChEBI" id="CHEBI:57540"/>
        <dbReference type="ChEBI" id="CHEBI:57945"/>
        <dbReference type="ChEBI" id="CHEBI:133367"/>
        <dbReference type="ChEBI" id="CHEBI:137498"/>
    </reaction>
    <physiologicalReaction direction="left-to-right" evidence="19">
        <dbReference type="Rhea" id="RHEA:53589"/>
    </physiologicalReaction>
</comment>
<evidence type="ECO:0000313" key="24">
    <source>
        <dbReference type="Proteomes" id="UP001152320"/>
    </source>
</evidence>
<reference evidence="23" key="1">
    <citation type="submission" date="2021-10" db="EMBL/GenBank/DDBJ databases">
        <title>Tropical sea cucumber genome reveals ecological adaptation and Cuvierian tubules defense mechanism.</title>
        <authorList>
            <person name="Chen T."/>
        </authorList>
    </citation>
    <scope>NUCLEOTIDE SEQUENCE</scope>
    <source>
        <strain evidence="23">Nanhai2018</strain>
        <tissue evidence="23">Muscle</tissue>
    </source>
</reference>
<comment type="function">
    <text evidence="8">Catalyzes the NAD-dependent dehydrogenation (oxidation) of a broad array of hydroxylated polyunsaturated fatty acids (mainly eicosanoids and docosanoids, including prostaglandins, lipoxins and resolvins), yielding their corresponding keto (oxo) metabolites. Decreases the levels of the pro-proliferative prostaglandins such as prostaglandin E2 (whose activity is increased in cancer because of an increase in the expression of cyclooxygenase 2) and generates oxo-fatty acid products that can profoundly influence cell function by abrogating pro-inflammatory cytokine expression. Converts resolvins E1, D1 and D2 to their oxo products, which represents a mode of resolvin inactivation. Resolvin E1 plays important roles during the resolution phase of acute inflammation, while resolvins D1 and D2 have a unique role in obesity-induced adipose inflammation.</text>
</comment>
<comment type="catalytic activity">
    <reaction evidence="16">
        <text>lipoxin A4 + NAD(+) = 15-oxo-(5S,6R)-dihydroxy-(7E,9E,11Z,13E)-eicosatetraenoate + NADH + H(+)</text>
        <dbReference type="Rhea" id="RHEA:41572"/>
        <dbReference type="ChEBI" id="CHEBI:15378"/>
        <dbReference type="ChEBI" id="CHEBI:57540"/>
        <dbReference type="ChEBI" id="CHEBI:57945"/>
        <dbReference type="ChEBI" id="CHEBI:67026"/>
        <dbReference type="ChEBI" id="CHEBI:78311"/>
    </reaction>
    <physiologicalReaction direction="left-to-right" evidence="16">
        <dbReference type="Rhea" id="RHEA:41573"/>
    </physiologicalReaction>
</comment>
<evidence type="ECO:0000256" key="1">
    <source>
        <dbReference type="ARBA" id="ARBA00006484"/>
    </source>
</evidence>
<keyword evidence="2" id="KW-0560">Oxidoreductase</keyword>
<comment type="catalytic activity">
    <reaction evidence="15">
        <text>resolvin D2 + NAD(+) = 7-oxoresolvin D2 + NADH + H(+)</text>
        <dbReference type="Rhea" id="RHEA:53584"/>
        <dbReference type="ChEBI" id="CHEBI:15378"/>
        <dbReference type="ChEBI" id="CHEBI:57540"/>
        <dbReference type="ChEBI" id="CHEBI:57945"/>
        <dbReference type="ChEBI" id="CHEBI:133367"/>
        <dbReference type="ChEBI" id="CHEBI:137497"/>
    </reaction>
    <physiologicalReaction direction="left-to-right" evidence="15">
        <dbReference type="Rhea" id="RHEA:53585"/>
    </physiologicalReaction>
</comment>
<evidence type="ECO:0000256" key="2">
    <source>
        <dbReference type="ARBA" id="ARBA00023002"/>
    </source>
</evidence>
<dbReference type="EMBL" id="JAIZAY010000015">
    <property type="protein sequence ID" value="KAJ8027793.1"/>
    <property type="molecule type" value="Genomic_DNA"/>
</dbReference>
<comment type="catalytic activity">
    <reaction evidence="11">
        <text>14-hydroxy-(4Z,7Z,10Z,12E,16Z,19Z)-docosahexaenoate + NAD(+) = 14-oxo-(4Z,7Z,10Z,12E,16Z,19Z)-docosahexaenoate + NADH + H(+)</text>
        <dbReference type="Rhea" id="RHEA:48952"/>
        <dbReference type="ChEBI" id="CHEBI:15378"/>
        <dbReference type="ChEBI" id="CHEBI:57540"/>
        <dbReference type="ChEBI" id="CHEBI:57945"/>
        <dbReference type="ChEBI" id="CHEBI:90866"/>
        <dbReference type="ChEBI" id="CHEBI:90867"/>
    </reaction>
    <physiologicalReaction direction="left-to-right" evidence="11">
        <dbReference type="Rhea" id="RHEA:48953"/>
    </physiologicalReaction>
</comment>
<evidence type="ECO:0000256" key="21">
    <source>
        <dbReference type="ARBA" id="ARBA00049188"/>
    </source>
</evidence>
<comment type="catalytic activity">
    <reaction evidence="13">
        <text>(11R)-hydroxy-(5Z,8Z,12E,14Z)-eicosatetraenoate + NAD(+) = 11-oxo-(5Z,8Z,12E,14Z)-eicosatetraenoate + NADH + H(+)</text>
        <dbReference type="Rhea" id="RHEA:48640"/>
        <dbReference type="ChEBI" id="CHEBI:15378"/>
        <dbReference type="ChEBI" id="CHEBI:57540"/>
        <dbReference type="ChEBI" id="CHEBI:57945"/>
        <dbReference type="ChEBI" id="CHEBI:78836"/>
        <dbReference type="ChEBI" id="CHEBI:90697"/>
    </reaction>
    <physiologicalReaction direction="left-to-right" evidence="13">
        <dbReference type="Rhea" id="RHEA:48641"/>
    </physiologicalReaction>
</comment>
<dbReference type="Pfam" id="PF00106">
    <property type="entry name" value="adh_short"/>
    <property type="match status" value="2"/>
</dbReference>
<organism evidence="23 24">
    <name type="scientific">Holothuria leucospilota</name>
    <name type="common">Black long sea cucumber</name>
    <name type="synonym">Mertensiothuria leucospilota</name>
    <dbReference type="NCBI Taxonomy" id="206669"/>
    <lineage>
        <taxon>Eukaryota</taxon>
        <taxon>Metazoa</taxon>
        <taxon>Echinodermata</taxon>
        <taxon>Eleutherozoa</taxon>
        <taxon>Echinozoa</taxon>
        <taxon>Holothuroidea</taxon>
        <taxon>Aspidochirotacea</taxon>
        <taxon>Aspidochirotida</taxon>
        <taxon>Holothuriidae</taxon>
        <taxon>Holothuria</taxon>
    </lineage>
</organism>
<evidence type="ECO:0000256" key="8">
    <source>
        <dbReference type="ARBA" id="ARBA00045705"/>
    </source>
</evidence>
<sequence>MKVTDKVAIVTGGASGIGKGLCSRLLENGAKFVAILDFDPEKGQNTATEFSSKYGTERVKFYHCDVTDESKMKSTFREVYDVYGALDIFANNAGIISNDHRKTIEVNLVIYSIQLHNSEEQILKVRKLHFGGGSCEAPGGEAFLCFRNSGRPVCRSEDLNAPRDNKSFVTKFVRLYFYVDISIYMINVAVINALIIAEKLMTQKKRTEKGVIINTASMAVFKATELTNCSYNASKHGVVGLTRCFKVCRDGFSKDIRCNAVCPALVMTGLYTSGDYMTKELGERIEANRYREISVDMVVDAFMRAIDDEDLNGALLKITTSGVEVDTS</sequence>
<name>A0A9Q1GYQ1_HOLLE</name>
<dbReference type="GO" id="GO:0016404">
    <property type="term" value="F:15-hydroxyprostaglandin dehydrogenase (NAD+) activity"/>
    <property type="evidence" value="ECO:0007669"/>
    <property type="project" value="UniProtKB-EC"/>
</dbReference>
<evidence type="ECO:0000256" key="20">
    <source>
        <dbReference type="ARBA" id="ARBA00049151"/>
    </source>
</evidence>
<evidence type="ECO:0000256" key="5">
    <source>
        <dbReference type="ARBA" id="ARBA00040276"/>
    </source>
</evidence>
<evidence type="ECO:0000256" key="12">
    <source>
        <dbReference type="ARBA" id="ARBA00048140"/>
    </source>
</evidence>
<dbReference type="Proteomes" id="UP001152320">
    <property type="component" value="Chromosome 15"/>
</dbReference>
<evidence type="ECO:0000256" key="3">
    <source>
        <dbReference type="ARBA" id="ARBA00038968"/>
    </source>
</evidence>
<keyword evidence="24" id="KW-1185">Reference proteome</keyword>
<evidence type="ECO:0000256" key="18">
    <source>
        <dbReference type="ARBA" id="ARBA00048739"/>
    </source>
</evidence>
<dbReference type="AlphaFoldDB" id="A0A9Q1GYQ1"/>
<dbReference type="EC" id="1.1.1.232" evidence="4"/>
<accession>A0A9Q1GYQ1</accession>
<dbReference type="PRINTS" id="PR00081">
    <property type="entry name" value="GDHRDH"/>
</dbReference>
<evidence type="ECO:0000256" key="13">
    <source>
        <dbReference type="ARBA" id="ARBA00048144"/>
    </source>
</evidence>
<gene>
    <name evidence="23" type="ORF">HOLleu_29845</name>
</gene>
<evidence type="ECO:0000256" key="14">
    <source>
        <dbReference type="ARBA" id="ARBA00048170"/>
    </source>
</evidence>
<feature type="transmembrane region" description="Helical" evidence="22">
    <location>
        <begin position="175"/>
        <end position="197"/>
    </location>
</feature>
<evidence type="ECO:0000256" key="15">
    <source>
        <dbReference type="ARBA" id="ARBA00048393"/>
    </source>
</evidence>
<comment type="similarity">
    <text evidence="1">Belongs to the short-chain dehydrogenases/reductases (SDR) family.</text>
</comment>
<dbReference type="GO" id="GO:0005737">
    <property type="term" value="C:cytoplasm"/>
    <property type="evidence" value="ECO:0007669"/>
    <property type="project" value="TreeGrafter"/>
</dbReference>
<evidence type="ECO:0000256" key="6">
    <source>
        <dbReference type="ARBA" id="ARBA00041812"/>
    </source>
</evidence>
<comment type="catalytic activity">
    <reaction evidence="12">
        <text>15-oxo-(5S,6R)-dihydroxy-(7E,9E,11Z)-eicosatrienoate + NADH + H(+) = (5S,6R,15S)-trihydroxy-(7E,9E,11Z)-eicosatrienoate + NAD(+)</text>
        <dbReference type="Rhea" id="RHEA:41596"/>
        <dbReference type="ChEBI" id="CHEBI:15378"/>
        <dbReference type="ChEBI" id="CHEBI:57540"/>
        <dbReference type="ChEBI" id="CHEBI:57945"/>
        <dbReference type="ChEBI" id="CHEBI:78325"/>
        <dbReference type="ChEBI" id="CHEBI:78329"/>
    </reaction>
    <physiologicalReaction direction="left-to-right" evidence="12">
        <dbReference type="Rhea" id="RHEA:41597"/>
    </physiologicalReaction>
</comment>
<dbReference type="SUPFAM" id="SSF51735">
    <property type="entry name" value="NAD(P)-binding Rossmann-fold domains"/>
    <property type="match status" value="1"/>
</dbReference>
<keyword evidence="22" id="KW-1133">Transmembrane helix</keyword>
<comment type="catalytic activity">
    <reaction evidence="20">
        <text>(15S)-hydroxy-(5Z,8Z,11Z,13E)-eicosatetraenoate + NAD(+) = 15-oxo-(5Z,8Z,11Z,13E)-eicosatetraenoate + NADH + H(+)</text>
        <dbReference type="Rhea" id="RHEA:23260"/>
        <dbReference type="ChEBI" id="CHEBI:15378"/>
        <dbReference type="ChEBI" id="CHEBI:57409"/>
        <dbReference type="ChEBI" id="CHEBI:57410"/>
        <dbReference type="ChEBI" id="CHEBI:57540"/>
        <dbReference type="ChEBI" id="CHEBI:57945"/>
        <dbReference type="EC" id="1.1.1.232"/>
    </reaction>
    <physiologicalReaction direction="left-to-right" evidence="20">
        <dbReference type="Rhea" id="RHEA:23261"/>
    </physiologicalReaction>
</comment>
<evidence type="ECO:0000256" key="7">
    <source>
        <dbReference type="ARBA" id="ARBA00042026"/>
    </source>
</evidence>
<dbReference type="InterPro" id="IPR036291">
    <property type="entry name" value="NAD(P)-bd_dom_sf"/>
</dbReference>
<comment type="catalytic activity">
    <reaction evidence="10">
        <text>resolvin D1 + NAD(+) = 8-oxoresolvin D1 + NADH + H(+)</text>
        <dbReference type="Rhea" id="RHEA:50124"/>
        <dbReference type="ChEBI" id="CHEBI:15378"/>
        <dbReference type="ChEBI" id="CHEBI:57540"/>
        <dbReference type="ChEBI" id="CHEBI:57945"/>
        <dbReference type="ChEBI" id="CHEBI:132079"/>
        <dbReference type="ChEBI" id="CHEBI:132080"/>
    </reaction>
    <physiologicalReaction direction="left-to-right" evidence="10">
        <dbReference type="Rhea" id="RHEA:50125"/>
    </physiologicalReaction>
</comment>
<evidence type="ECO:0000256" key="11">
    <source>
        <dbReference type="ARBA" id="ARBA00048008"/>
    </source>
</evidence>
<dbReference type="InterPro" id="IPR002347">
    <property type="entry name" value="SDR_fam"/>
</dbReference>
<evidence type="ECO:0000256" key="22">
    <source>
        <dbReference type="SAM" id="Phobius"/>
    </source>
</evidence>
<dbReference type="OrthoDB" id="37659at2759"/>
<comment type="catalytic activity">
    <reaction evidence="18">
        <text>prostaglandin E2 + NAD(+) = 15-oxoprostaglandin E2 + NADH + H(+)</text>
        <dbReference type="Rhea" id="RHEA:11876"/>
        <dbReference type="ChEBI" id="CHEBI:15378"/>
        <dbReference type="ChEBI" id="CHEBI:57400"/>
        <dbReference type="ChEBI" id="CHEBI:57540"/>
        <dbReference type="ChEBI" id="CHEBI:57945"/>
        <dbReference type="ChEBI" id="CHEBI:606564"/>
        <dbReference type="EC" id="1.1.1.141"/>
    </reaction>
    <physiologicalReaction direction="left-to-right" evidence="18">
        <dbReference type="Rhea" id="RHEA:11877"/>
    </physiologicalReaction>
</comment>
<evidence type="ECO:0000256" key="10">
    <source>
        <dbReference type="ARBA" id="ARBA00047672"/>
    </source>
</evidence>
<comment type="caution">
    <text evidence="23">The sequence shown here is derived from an EMBL/GenBank/DDBJ whole genome shotgun (WGS) entry which is preliminary data.</text>
</comment>
<dbReference type="PANTHER" id="PTHR44229:SF4">
    <property type="entry name" value="15-HYDROXYPROSTAGLANDIN DEHYDROGENASE [NAD(+)]"/>
    <property type="match status" value="1"/>
</dbReference>
<evidence type="ECO:0000313" key="23">
    <source>
        <dbReference type="EMBL" id="KAJ8027793.1"/>
    </source>
</evidence>
<dbReference type="GO" id="GO:0047034">
    <property type="term" value="F:15-hydroxyicosatetraenoate dehydrogenase activity"/>
    <property type="evidence" value="ECO:0007669"/>
    <property type="project" value="UniProtKB-EC"/>
</dbReference>
<comment type="catalytic activity">
    <reaction evidence="17">
        <text>prostaglandin A1 + NAD(+) = 15-oxo-prostaglandin A1 + NADH + H(+)</text>
        <dbReference type="Rhea" id="RHEA:41263"/>
        <dbReference type="ChEBI" id="CHEBI:15378"/>
        <dbReference type="ChEBI" id="CHEBI:57398"/>
        <dbReference type="ChEBI" id="CHEBI:57540"/>
        <dbReference type="ChEBI" id="CHEBI:57945"/>
        <dbReference type="ChEBI" id="CHEBI:85072"/>
    </reaction>
    <physiologicalReaction direction="left-to-right" evidence="17">
        <dbReference type="Rhea" id="RHEA:41264"/>
    </physiologicalReaction>
</comment>
<protein>
    <recommendedName>
        <fullName evidence="5">15-hydroxyprostaglandin dehydrogenase [NAD(+)]</fullName>
        <ecNumber evidence="3">1.1.1.141</ecNumber>
        <ecNumber evidence="4">1.1.1.232</ecNumber>
    </recommendedName>
    <alternativeName>
        <fullName evidence="7">Eicosanoid/docosanoid dehydrogenase [NAD(+)]</fullName>
    </alternativeName>
    <alternativeName>
        <fullName evidence="6">Prostaglandin dehydrogenase 1</fullName>
    </alternativeName>
</protein>
<evidence type="ECO:0000256" key="19">
    <source>
        <dbReference type="ARBA" id="ARBA00048921"/>
    </source>
</evidence>
<dbReference type="EC" id="1.1.1.141" evidence="3"/>